<organism evidence="9 10">
    <name type="scientific">Vitis vinifera</name>
    <name type="common">Grape</name>
    <dbReference type="NCBI Taxonomy" id="29760"/>
    <lineage>
        <taxon>Eukaryota</taxon>
        <taxon>Viridiplantae</taxon>
        <taxon>Streptophyta</taxon>
        <taxon>Embryophyta</taxon>
        <taxon>Tracheophyta</taxon>
        <taxon>Spermatophyta</taxon>
        <taxon>Magnoliopsida</taxon>
        <taxon>eudicotyledons</taxon>
        <taxon>Gunneridae</taxon>
        <taxon>Pentapetalae</taxon>
        <taxon>rosids</taxon>
        <taxon>Vitales</taxon>
        <taxon>Vitaceae</taxon>
        <taxon>Viteae</taxon>
        <taxon>Vitis</taxon>
    </lineage>
</organism>
<dbReference type="GO" id="GO:0003677">
    <property type="term" value="F:DNA binding"/>
    <property type="evidence" value="ECO:0007669"/>
    <property type="project" value="UniProtKB-KW"/>
</dbReference>
<dbReference type="GO" id="GO:0005730">
    <property type="term" value="C:nucleolus"/>
    <property type="evidence" value="ECO:0007669"/>
    <property type="project" value="UniProtKB-SubCell"/>
</dbReference>
<feature type="compositionally biased region" description="Acidic residues" evidence="7">
    <location>
        <begin position="513"/>
        <end position="549"/>
    </location>
</feature>
<feature type="region of interest" description="Disordered" evidence="7">
    <location>
        <begin position="510"/>
        <end position="549"/>
    </location>
</feature>
<dbReference type="Pfam" id="PF08766">
    <property type="entry name" value="DEK_C"/>
    <property type="match status" value="1"/>
</dbReference>
<feature type="compositionally biased region" description="Acidic residues" evidence="7">
    <location>
        <begin position="51"/>
        <end position="64"/>
    </location>
</feature>
<proteinExistence type="predicted"/>
<feature type="compositionally biased region" description="Basic and acidic residues" evidence="7">
    <location>
        <begin position="65"/>
        <end position="75"/>
    </location>
</feature>
<comment type="caution">
    <text evidence="9">The sequence shown here is derived from an EMBL/GenBank/DDBJ whole genome shotgun (WGS) entry which is preliminary data.</text>
</comment>
<gene>
    <name evidence="9" type="ORF">CK203_004024</name>
</gene>
<reference evidence="9 10" key="1">
    <citation type="journal article" date="2018" name="PLoS Genet.">
        <title>Population sequencing reveals clonal diversity and ancestral inbreeding in the grapevine cultivar Chardonnay.</title>
        <authorList>
            <person name="Roach M.J."/>
            <person name="Johnson D.L."/>
            <person name="Bohlmann J."/>
            <person name="van Vuuren H.J."/>
            <person name="Jones S.J."/>
            <person name="Pretorius I.S."/>
            <person name="Schmidt S.A."/>
            <person name="Borneman A.R."/>
        </authorList>
    </citation>
    <scope>NUCLEOTIDE SEQUENCE [LARGE SCALE GENOMIC DNA]</scope>
    <source>
        <strain evidence="10">cv. Chardonnay</strain>
        <tissue evidence="9">Leaf</tissue>
    </source>
</reference>
<keyword evidence="2" id="KW-0156">Chromatin regulator</keyword>
<keyword evidence="3" id="KW-0805">Transcription regulation</keyword>
<evidence type="ECO:0000256" key="5">
    <source>
        <dbReference type="ARBA" id="ARBA00023163"/>
    </source>
</evidence>
<evidence type="ECO:0000259" key="8">
    <source>
        <dbReference type="PROSITE" id="PS51998"/>
    </source>
</evidence>
<dbReference type="InterPro" id="IPR014876">
    <property type="entry name" value="DEK_C"/>
</dbReference>
<evidence type="ECO:0000313" key="10">
    <source>
        <dbReference type="Proteomes" id="UP000288805"/>
    </source>
</evidence>
<sequence>MATETLADTKVEDGLGGKEEVREEREQSEAEEKKEKEGEDFPEKSVSRENEENEGKEEEGDVKEDESKEEKVESKKGKRSRKQGSKRGQREGKKSGQESAAKKAKASSRKEPVTPNERPTRERKTVERYSEPLPGRASASKGLALAHSLRISPMKLLLAYSKEVRFNSAVAFKLSKKKPDENLQTLHTILFGKKAKIHTLKRNIGQFSGYVWVENEEEKQKAKVKEKLDKCIKEKLVDFCDVLNIPINKAIVRKEELSAKLLEFLESPHATTDVLLADKEQKGKIRKRKVTPSKSTSPGETSMEKPAKKRKQTSVGDKQRPSSEVEGEDEVEASASRDDSDEVEDNDTAMKEQSDQEETKSEEEEEEKKEQKTTKKASSRKSFNFQKADADDTSVAPKSKESSAKKRKAEKESQKDQSDPAKEKTASKKLSSRATEKVSSKDLGKGKTSKKAKPEPSREEMHAVVVDILKQVDFNTATLSDILRQLGTHFDLDLMHRKTEVKAIITDVINSMSDDEDEEEEAEENAEAGNDADDKDGEGDGDGDGDDEA</sequence>
<dbReference type="PANTHER" id="PTHR13468:SF1">
    <property type="entry name" value="PROTEIN DEK"/>
    <property type="match status" value="1"/>
</dbReference>
<dbReference type="EMBL" id="QGNW01000012">
    <property type="protein sequence ID" value="RVX17762.1"/>
    <property type="molecule type" value="Genomic_DNA"/>
</dbReference>
<feature type="compositionally biased region" description="Basic and acidic residues" evidence="7">
    <location>
        <begin position="108"/>
        <end position="130"/>
    </location>
</feature>
<dbReference type="Gene3D" id="1.10.10.60">
    <property type="entry name" value="Homeodomain-like"/>
    <property type="match status" value="1"/>
</dbReference>
<evidence type="ECO:0000256" key="6">
    <source>
        <dbReference type="ARBA" id="ARBA00023242"/>
    </source>
</evidence>
<feature type="region of interest" description="Disordered" evidence="7">
    <location>
        <begin position="1"/>
        <end position="138"/>
    </location>
</feature>
<dbReference type="InterPro" id="IPR044198">
    <property type="entry name" value="DEK"/>
</dbReference>
<keyword evidence="4" id="KW-0238">DNA-binding</keyword>
<feature type="compositionally biased region" description="Basic and acidic residues" evidence="7">
    <location>
        <begin position="398"/>
        <end position="426"/>
    </location>
</feature>
<evidence type="ECO:0000256" key="4">
    <source>
        <dbReference type="ARBA" id="ARBA00023125"/>
    </source>
</evidence>
<dbReference type="PROSITE" id="PS51998">
    <property type="entry name" value="DEK_C"/>
    <property type="match status" value="1"/>
</dbReference>
<feature type="compositionally biased region" description="Basic and acidic residues" evidence="7">
    <location>
        <begin position="434"/>
        <end position="445"/>
    </location>
</feature>
<feature type="compositionally biased region" description="Basic and acidic residues" evidence="7">
    <location>
        <begin position="348"/>
        <end position="359"/>
    </location>
</feature>
<keyword evidence="5" id="KW-0804">Transcription</keyword>
<feature type="domain" description="DEK-C" evidence="8">
    <location>
        <begin position="455"/>
        <end position="510"/>
    </location>
</feature>
<evidence type="ECO:0000256" key="2">
    <source>
        <dbReference type="ARBA" id="ARBA00022853"/>
    </source>
</evidence>
<evidence type="ECO:0000256" key="3">
    <source>
        <dbReference type="ARBA" id="ARBA00023015"/>
    </source>
</evidence>
<dbReference type="GO" id="GO:0006325">
    <property type="term" value="P:chromatin organization"/>
    <property type="evidence" value="ECO:0007669"/>
    <property type="project" value="UniProtKB-KW"/>
</dbReference>
<comment type="subcellular location">
    <subcellularLocation>
        <location evidence="1">Nucleus</location>
        <location evidence="1">Nucleolus</location>
    </subcellularLocation>
</comment>
<protein>
    <recommendedName>
        <fullName evidence="8">DEK-C domain-containing protein</fullName>
    </recommendedName>
</protein>
<dbReference type="PANTHER" id="PTHR13468">
    <property type="entry name" value="DEK PROTEIN"/>
    <property type="match status" value="1"/>
</dbReference>
<keyword evidence="6" id="KW-0539">Nucleus</keyword>
<feature type="region of interest" description="Disordered" evidence="7">
    <location>
        <begin position="275"/>
        <end position="460"/>
    </location>
</feature>
<feature type="compositionally biased region" description="Basic and acidic residues" evidence="7">
    <location>
        <begin position="7"/>
        <end position="50"/>
    </location>
</feature>
<evidence type="ECO:0000256" key="1">
    <source>
        <dbReference type="ARBA" id="ARBA00004604"/>
    </source>
</evidence>
<dbReference type="AlphaFoldDB" id="A0A438K983"/>
<evidence type="ECO:0000313" key="9">
    <source>
        <dbReference type="EMBL" id="RVX17762.1"/>
    </source>
</evidence>
<evidence type="ECO:0000256" key="7">
    <source>
        <dbReference type="SAM" id="MobiDB-lite"/>
    </source>
</evidence>
<feature type="compositionally biased region" description="Basic residues" evidence="7">
    <location>
        <begin position="76"/>
        <end position="87"/>
    </location>
</feature>
<dbReference type="FunFam" id="1.10.10.60:FF:000220">
    <property type="entry name" value="DEK domain-containing chromatin associated protein"/>
    <property type="match status" value="1"/>
</dbReference>
<accession>A0A438K983</accession>
<name>A0A438K983_VITVI</name>
<dbReference type="Proteomes" id="UP000288805">
    <property type="component" value="Unassembled WGS sequence"/>
</dbReference>
<dbReference type="SUPFAM" id="SSF109715">
    <property type="entry name" value="DEK C-terminal domain"/>
    <property type="match status" value="1"/>
</dbReference>